<evidence type="ECO:0008006" key="3">
    <source>
        <dbReference type="Google" id="ProtNLM"/>
    </source>
</evidence>
<dbReference type="Proteomes" id="UP000012174">
    <property type="component" value="Unassembled WGS sequence"/>
</dbReference>
<dbReference type="HOGENOM" id="CLU_060401_0_0_1"/>
<name>M7T503_EUTLA</name>
<keyword evidence="2" id="KW-1185">Reference proteome</keyword>
<evidence type="ECO:0000313" key="1">
    <source>
        <dbReference type="EMBL" id="EMR71973.1"/>
    </source>
</evidence>
<dbReference type="EMBL" id="KB705551">
    <property type="protein sequence ID" value="EMR71973.1"/>
    <property type="molecule type" value="Genomic_DNA"/>
</dbReference>
<dbReference type="KEGG" id="ela:UCREL1_984"/>
<proteinExistence type="predicted"/>
<dbReference type="AlphaFoldDB" id="M7T503"/>
<dbReference type="eggNOG" id="ENOG502SPMR">
    <property type="taxonomic scope" value="Eukaryota"/>
</dbReference>
<gene>
    <name evidence="1" type="ORF">UCREL1_984</name>
</gene>
<evidence type="ECO:0000313" key="2">
    <source>
        <dbReference type="Proteomes" id="UP000012174"/>
    </source>
</evidence>
<dbReference type="OrthoDB" id="5343383at2759"/>
<reference evidence="2" key="1">
    <citation type="journal article" date="2013" name="Genome Announc.">
        <title>Draft genome sequence of the grapevine dieback fungus Eutypa lata UCR-EL1.</title>
        <authorList>
            <person name="Blanco-Ulate B."/>
            <person name="Rolshausen P.E."/>
            <person name="Cantu D."/>
        </authorList>
    </citation>
    <scope>NUCLEOTIDE SEQUENCE [LARGE SCALE GENOMIC DNA]</scope>
    <source>
        <strain evidence="2">UCR-EL1</strain>
    </source>
</reference>
<sequence>MANYENTFICLAPELKIKIFQALPNLHSAIALRLTCSKLNALYLRYERGIRAALRDRIVQTINSYYVFLTTLHIPWWALKCPPSGGWPHITPQSHAGVEKTDFVIEVLSHLPYIAETTPGANLHDIELTCYVLDYTTWTPEGFRSINAASGVGSVYKHMALIATSYTSRGMEMVLDTMRAEINIQINPYAGDYVMDIEEYFGMMVERCRNLELMFVPGHETIVDMKWKPEDGDGSECPDDLGNLMAQEEDYPTRRDARWIRYLYRKAGWPGPDFQKERALRAVKMFVEARSGPYRLG</sequence>
<accession>M7T503</accession>
<organism evidence="1 2">
    <name type="scientific">Eutypa lata (strain UCR-EL1)</name>
    <name type="common">Grapevine dieback disease fungus</name>
    <name type="synonym">Eutypa armeniacae</name>
    <dbReference type="NCBI Taxonomy" id="1287681"/>
    <lineage>
        <taxon>Eukaryota</taxon>
        <taxon>Fungi</taxon>
        <taxon>Dikarya</taxon>
        <taxon>Ascomycota</taxon>
        <taxon>Pezizomycotina</taxon>
        <taxon>Sordariomycetes</taxon>
        <taxon>Xylariomycetidae</taxon>
        <taxon>Xylariales</taxon>
        <taxon>Diatrypaceae</taxon>
        <taxon>Eutypa</taxon>
    </lineage>
</organism>
<dbReference type="OMA" id="INDWLEP"/>
<protein>
    <recommendedName>
        <fullName evidence="3">F-box domain-containing protein</fullName>
    </recommendedName>
</protein>